<accession>A0A371RID8</accession>
<dbReference type="Proteomes" id="UP000264589">
    <property type="component" value="Unassembled WGS sequence"/>
</dbReference>
<keyword evidence="2" id="KW-0732">Signal</keyword>
<dbReference type="AlphaFoldDB" id="A0A371RID8"/>
<gene>
    <name evidence="3" type="ORF">DX908_07995</name>
</gene>
<evidence type="ECO:0000313" key="4">
    <source>
        <dbReference type="Proteomes" id="UP000264589"/>
    </source>
</evidence>
<organism evidence="3 4">
    <name type="scientific">Parvularcula marina</name>
    <dbReference type="NCBI Taxonomy" id="2292771"/>
    <lineage>
        <taxon>Bacteria</taxon>
        <taxon>Pseudomonadati</taxon>
        <taxon>Pseudomonadota</taxon>
        <taxon>Alphaproteobacteria</taxon>
        <taxon>Parvularculales</taxon>
        <taxon>Parvularculaceae</taxon>
        <taxon>Parvularcula</taxon>
    </lineage>
</organism>
<comment type="caution">
    <text evidence="3">The sequence shown here is derived from an EMBL/GenBank/DDBJ whole genome shotgun (WGS) entry which is preliminary data.</text>
</comment>
<reference evidence="3 4" key="1">
    <citation type="submission" date="2018-08" db="EMBL/GenBank/DDBJ databases">
        <title>Parvularcula sp. SM1705, isolated from surface water of the South Sea China.</title>
        <authorList>
            <person name="Sun L."/>
        </authorList>
    </citation>
    <scope>NUCLEOTIDE SEQUENCE [LARGE SCALE GENOMIC DNA]</scope>
    <source>
        <strain evidence="3 4">SM1705</strain>
    </source>
</reference>
<proteinExistence type="predicted"/>
<dbReference type="InParanoid" id="A0A371RID8"/>
<evidence type="ECO:0008006" key="5">
    <source>
        <dbReference type="Google" id="ProtNLM"/>
    </source>
</evidence>
<evidence type="ECO:0000256" key="1">
    <source>
        <dbReference type="SAM" id="MobiDB-lite"/>
    </source>
</evidence>
<keyword evidence="4" id="KW-1185">Reference proteome</keyword>
<feature type="region of interest" description="Disordered" evidence="1">
    <location>
        <begin position="64"/>
        <end position="83"/>
    </location>
</feature>
<name>A0A371RID8_9PROT</name>
<protein>
    <recommendedName>
        <fullName evidence="5">Pentapeptide MXKDX repeat protein</fullName>
    </recommendedName>
</protein>
<dbReference type="EMBL" id="QUQO01000001">
    <property type="protein sequence ID" value="RFB05202.1"/>
    <property type="molecule type" value="Genomic_DNA"/>
</dbReference>
<sequence length="110" mass="12370">MSKRMLTAVTVTLLSIPTVLAAQEMMEDGMKEKPQAEDCKPADKMKEGMADDSMMADDAMMKEESMAEGDAMKDSMEDESMKKDAMKKDCMALENMEMKDAPKMKEKMDH</sequence>
<evidence type="ECO:0000313" key="3">
    <source>
        <dbReference type="EMBL" id="RFB05202.1"/>
    </source>
</evidence>
<feature type="signal peptide" evidence="2">
    <location>
        <begin position="1"/>
        <end position="21"/>
    </location>
</feature>
<feature type="chain" id="PRO_5016654890" description="Pentapeptide MXKDX repeat protein" evidence="2">
    <location>
        <begin position="22"/>
        <end position="110"/>
    </location>
</feature>
<evidence type="ECO:0000256" key="2">
    <source>
        <dbReference type="SAM" id="SignalP"/>
    </source>
</evidence>